<reference evidence="1 2" key="1">
    <citation type="journal article" date="2014" name="Agronomy (Basel)">
        <title>A Draft Genome Sequence for Ensete ventricosum, the Drought-Tolerant Tree Against Hunger.</title>
        <authorList>
            <person name="Harrison J."/>
            <person name="Moore K.A."/>
            <person name="Paszkiewicz K."/>
            <person name="Jones T."/>
            <person name="Grant M."/>
            <person name="Ambacheew D."/>
            <person name="Muzemil S."/>
            <person name="Studholme D.J."/>
        </authorList>
    </citation>
    <scope>NUCLEOTIDE SEQUENCE [LARGE SCALE GENOMIC DNA]</scope>
</reference>
<organism evidence="1 2">
    <name type="scientific">Ensete ventricosum</name>
    <name type="common">Abyssinian banana</name>
    <name type="synonym">Musa ensete</name>
    <dbReference type="NCBI Taxonomy" id="4639"/>
    <lineage>
        <taxon>Eukaryota</taxon>
        <taxon>Viridiplantae</taxon>
        <taxon>Streptophyta</taxon>
        <taxon>Embryophyta</taxon>
        <taxon>Tracheophyta</taxon>
        <taxon>Spermatophyta</taxon>
        <taxon>Magnoliopsida</taxon>
        <taxon>Liliopsida</taxon>
        <taxon>Zingiberales</taxon>
        <taxon>Musaceae</taxon>
        <taxon>Ensete</taxon>
    </lineage>
</organism>
<evidence type="ECO:0000313" key="2">
    <source>
        <dbReference type="Proteomes" id="UP000287651"/>
    </source>
</evidence>
<dbReference type="EMBL" id="AMZH03011973">
    <property type="protein sequence ID" value="RRT51911.1"/>
    <property type="molecule type" value="Genomic_DNA"/>
</dbReference>
<protein>
    <submittedName>
        <fullName evidence="1">Uncharacterized protein</fullName>
    </submittedName>
</protein>
<dbReference type="Proteomes" id="UP000287651">
    <property type="component" value="Unassembled WGS sequence"/>
</dbReference>
<gene>
    <name evidence="1" type="ORF">B296_00050811</name>
</gene>
<evidence type="ECO:0000313" key="1">
    <source>
        <dbReference type="EMBL" id="RRT51911.1"/>
    </source>
</evidence>
<proteinExistence type="predicted"/>
<dbReference type="AlphaFoldDB" id="A0A426YJG7"/>
<sequence length="71" mass="7446">MGTIGWSACHVGSAMSPTASCQGHCSLVGLTRLLYHAASRPLSGALFASRPDMFALPCRQPPTVRGSTGWQ</sequence>
<accession>A0A426YJG7</accession>
<name>A0A426YJG7_ENSVE</name>
<comment type="caution">
    <text evidence="1">The sequence shown here is derived from an EMBL/GenBank/DDBJ whole genome shotgun (WGS) entry which is preliminary data.</text>
</comment>